<comment type="caution">
    <text evidence="1">The sequence shown here is derived from an EMBL/GenBank/DDBJ whole genome shotgun (WGS) entry which is preliminary data.</text>
</comment>
<organism evidence="1">
    <name type="scientific">bioreactor metagenome</name>
    <dbReference type="NCBI Taxonomy" id="1076179"/>
    <lineage>
        <taxon>unclassified sequences</taxon>
        <taxon>metagenomes</taxon>
        <taxon>ecological metagenomes</taxon>
    </lineage>
</organism>
<protein>
    <submittedName>
        <fullName evidence="1">Uncharacterized protein</fullName>
    </submittedName>
</protein>
<accession>A0A645G0H1</accession>
<dbReference type="AntiFam" id="ANF00095">
    <property type="entry name" value="Shadow ORF (opposite ABC transporters)"/>
</dbReference>
<evidence type="ECO:0000313" key="1">
    <source>
        <dbReference type="EMBL" id="MPN17604.1"/>
    </source>
</evidence>
<sequence length="94" mass="10634">MHHADVEGVCVVRVFDTNDLSVLFDDARFGLVQTEQNAHQGGFARAVFAEQRMNLAALKTQRNIVVCSDTREILGNIQHFDDEIIHRILSLPRC</sequence>
<dbReference type="EMBL" id="VSSQ01064776">
    <property type="protein sequence ID" value="MPN17604.1"/>
    <property type="molecule type" value="Genomic_DNA"/>
</dbReference>
<gene>
    <name evidence="1" type="ORF">SDC9_164959</name>
</gene>
<reference evidence="1" key="1">
    <citation type="submission" date="2019-08" db="EMBL/GenBank/DDBJ databases">
        <authorList>
            <person name="Kucharzyk K."/>
            <person name="Murdoch R.W."/>
            <person name="Higgins S."/>
            <person name="Loffler F."/>
        </authorList>
    </citation>
    <scope>NUCLEOTIDE SEQUENCE</scope>
</reference>
<name>A0A645G0H1_9ZZZZ</name>
<proteinExistence type="predicted"/>
<dbReference type="AlphaFoldDB" id="A0A645G0H1"/>